<dbReference type="PANTHER" id="PTHR24006:SF827">
    <property type="entry name" value="UBIQUITIN CARBOXYL-TERMINAL HYDROLASE 34"/>
    <property type="match status" value="1"/>
</dbReference>
<dbReference type="PROSITE" id="PS00972">
    <property type="entry name" value="USP_1"/>
    <property type="match status" value="1"/>
</dbReference>
<dbReference type="GO" id="GO:0004843">
    <property type="term" value="F:cysteine-type deubiquitinase activity"/>
    <property type="evidence" value="ECO:0007669"/>
    <property type="project" value="InterPro"/>
</dbReference>
<feature type="domain" description="USP" evidence="1">
    <location>
        <begin position="2"/>
        <end position="270"/>
    </location>
</feature>
<sequence>MKGLYNLGNTCYMNAAIQMLIQNEDFCQLILNNQNKTHILNILSNFIKEYYDTNNNSSLNAHSIKNIVENKNNIFIGNNQHDSTEFIICFFDIINKELNNINDDLNTIFNIQFNTKIQCQELNCKNITSTIENNLFLLLNMDNDSQNLSDLLKKFKLHEILDNNNKYHCDKCTIKTNALKKTFITSTSKHLIIILKKYHNQKYNIDIPIIWKNYILKGVIIHSGSLEGGHYMYISNIEDSWVLFNDNIISLISNINQYLPNAYCLYLQRI</sequence>
<dbReference type="PROSITE" id="PS00973">
    <property type="entry name" value="USP_2"/>
    <property type="match status" value="1"/>
</dbReference>
<organism evidence="2">
    <name type="scientific">viral metagenome</name>
    <dbReference type="NCBI Taxonomy" id="1070528"/>
    <lineage>
        <taxon>unclassified sequences</taxon>
        <taxon>metagenomes</taxon>
        <taxon>organismal metagenomes</taxon>
    </lineage>
</organism>
<dbReference type="InterPro" id="IPR050164">
    <property type="entry name" value="Peptidase_C19"/>
</dbReference>
<dbReference type="GO" id="GO:0005634">
    <property type="term" value="C:nucleus"/>
    <property type="evidence" value="ECO:0007669"/>
    <property type="project" value="TreeGrafter"/>
</dbReference>
<dbReference type="Pfam" id="PF00443">
    <property type="entry name" value="UCH"/>
    <property type="match status" value="1"/>
</dbReference>
<dbReference type="SUPFAM" id="SSF54001">
    <property type="entry name" value="Cysteine proteinases"/>
    <property type="match status" value="1"/>
</dbReference>
<dbReference type="PANTHER" id="PTHR24006">
    <property type="entry name" value="UBIQUITIN CARBOXYL-TERMINAL HYDROLASE"/>
    <property type="match status" value="1"/>
</dbReference>
<evidence type="ECO:0000313" key="2">
    <source>
        <dbReference type="EMBL" id="QHT76491.1"/>
    </source>
</evidence>
<dbReference type="InterPro" id="IPR018200">
    <property type="entry name" value="USP_CS"/>
</dbReference>
<dbReference type="InterPro" id="IPR001394">
    <property type="entry name" value="Peptidase_C19_UCH"/>
</dbReference>
<dbReference type="AlphaFoldDB" id="A0A6C0H7D4"/>
<dbReference type="InterPro" id="IPR038765">
    <property type="entry name" value="Papain-like_cys_pep_sf"/>
</dbReference>
<dbReference type="InterPro" id="IPR028889">
    <property type="entry name" value="USP"/>
</dbReference>
<protein>
    <recommendedName>
        <fullName evidence="1">USP domain-containing protein</fullName>
    </recommendedName>
</protein>
<name>A0A6C0H7D4_9ZZZZ</name>
<dbReference type="PROSITE" id="PS50235">
    <property type="entry name" value="USP_3"/>
    <property type="match status" value="1"/>
</dbReference>
<dbReference type="CDD" id="cd02257">
    <property type="entry name" value="Peptidase_C19"/>
    <property type="match status" value="1"/>
</dbReference>
<reference evidence="2" key="1">
    <citation type="journal article" date="2020" name="Nature">
        <title>Giant virus diversity and host interactions through global metagenomics.</title>
        <authorList>
            <person name="Schulz F."/>
            <person name="Roux S."/>
            <person name="Paez-Espino D."/>
            <person name="Jungbluth S."/>
            <person name="Walsh D.A."/>
            <person name="Denef V.J."/>
            <person name="McMahon K.D."/>
            <person name="Konstantinidis K.T."/>
            <person name="Eloe-Fadrosh E.A."/>
            <person name="Kyrpides N.C."/>
            <person name="Woyke T."/>
        </authorList>
    </citation>
    <scope>NUCLEOTIDE SEQUENCE</scope>
    <source>
        <strain evidence="2">GVMAG-M-3300023179-82</strain>
    </source>
</reference>
<evidence type="ECO:0000259" key="1">
    <source>
        <dbReference type="PROSITE" id="PS50235"/>
    </source>
</evidence>
<dbReference type="EMBL" id="MN739896">
    <property type="protein sequence ID" value="QHT76491.1"/>
    <property type="molecule type" value="Genomic_DNA"/>
</dbReference>
<dbReference type="Gene3D" id="3.90.70.10">
    <property type="entry name" value="Cysteine proteinases"/>
    <property type="match status" value="1"/>
</dbReference>
<dbReference type="GO" id="GO:0016579">
    <property type="term" value="P:protein deubiquitination"/>
    <property type="evidence" value="ECO:0007669"/>
    <property type="project" value="InterPro"/>
</dbReference>
<proteinExistence type="predicted"/>
<dbReference type="GO" id="GO:0005829">
    <property type="term" value="C:cytosol"/>
    <property type="evidence" value="ECO:0007669"/>
    <property type="project" value="TreeGrafter"/>
</dbReference>
<accession>A0A6C0H7D4</accession>